<feature type="transmembrane region" description="Helical" evidence="16">
    <location>
        <begin position="550"/>
        <end position="572"/>
    </location>
</feature>
<feature type="transmembrane region" description="Helical" evidence="16">
    <location>
        <begin position="737"/>
        <end position="761"/>
    </location>
</feature>
<evidence type="ECO:0000256" key="16">
    <source>
        <dbReference type="SAM" id="Phobius"/>
    </source>
</evidence>
<accession>A0A226N6U6</accession>
<feature type="domain" description="Amino acid permease/ SLC12A" evidence="17">
    <location>
        <begin position="294"/>
        <end position="517"/>
    </location>
</feature>
<feature type="transmembrane region" description="Helical" evidence="16">
    <location>
        <begin position="704"/>
        <end position="725"/>
    </location>
</feature>
<dbReference type="InterPro" id="IPR013612">
    <property type="entry name" value="AA_permease_N"/>
</dbReference>
<evidence type="ECO:0000259" key="18">
    <source>
        <dbReference type="Pfam" id="PF03522"/>
    </source>
</evidence>
<proteinExistence type="inferred from homology"/>
<keyword evidence="13" id="KW-0868">Chloride</keyword>
<comment type="similarity">
    <text evidence="2">Belongs to the SLC12A transporter family.</text>
</comment>
<evidence type="ECO:0000256" key="14">
    <source>
        <dbReference type="SAM" id="Coils"/>
    </source>
</evidence>
<feature type="transmembrane region" description="Helical" evidence="16">
    <location>
        <begin position="409"/>
        <end position="430"/>
    </location>
</feature>
<dbReference type="PANTHER" id="PTHR11827">
    <property type="entry name" value="SOLUTE CARRIER FAMILY 12, CATION COTRANSPORTERS"/>
    <property type="match status" value="1"/>
</dbReference>
<dbReference type="AlphaFoldDB" id="A0A226N6U6"/>
<evidence type="ECO:0008006" key="22">
    <source>
        <dbReference type="Google" id="ProtNLM"/>
    </source>
</evidence>
<feature type="transmembrane region" description="Helical" evidence="16">
    <location>
        <begin position="207"/>
        <end position="232"/>
    </location>
</feature>
<keyword evidence="3" id="KW-0813">Transport</keyword>
<evidence type="ECO:0000256" key="7">
    <source>
        <dbReference type="ARBA" id="ARBA00022989"/>
    </source>
</evidence>
<evidence type="ECO:0000256" key="6">
    <source>
        <dbReference type="ARBA" id="ARBA00022847"/>
    </source>
</evidence>
<keyword evidence="5 16" id="KW-0812">Transmembrane</keyword>
<dbReference type="NCBIfam" id="TIGR00930">
    <property type="entry name" value="2a30"/>
    <property type="match status" value="1"/>
</dbReference>
<keyword evidence="9" id="KW-0406">Ion transport</keyword>
<keyword evidence="6" id="KW-0769">Symport</keyword>
<sequence>MSMNNSPNAFLDQNANRFQVNIINESHDSNEASQEDVGSDPPHYEETSFTEEAHNRLRISYRPGKREIYDNFLQNGEKTEASLHPCDTHNKMYYLQTFGRNTMDPVPKIDYYRNTGSVSGNKLNRPSLLEIHEQLAKNIAVSTGSVERVANGESTAGDETAASKEEEKKTGFVKFGWVKGVLVRCMLNIWGVMLFIRLSWIVGQAGIGLGVIIILLATMVTSITGLSTSAIATNGFVRGGKIFRVTNAFKLQKIFMHYFPYDADHEGQYTKRWIYRTRRAFQVGHPWTKQARGLGIIVIALSVVVTTLTGISMSAICTNGVVRGGGAYYLISRSLGPEFGGSIGLIFAFANAVAVAMYVVGFAETVVELLKESDTIMVDEFNDIRIIGTITVVCLLGISVAGMEWEAKAQVILLIVLLIAIANFFIGTVIPTNNEKKARGFFNYQGKYCLSITEHNFGIKSYQLISFSPVFAASIFAENFGPDFRSGEGFFSVFAIFFPAATGILAGANISGDLKDSLVYKYIVQHVNSVFFGSLLFLKDPQSAIPKGTMLAILITTVAYIAVAVCAASCVVRDATGNINDTVIAGMSCNGSSACYLGYDFSRCRNQPCDYGLMNNFQVMSMVSGFGPLITAGIFSATLSSALASLVSAPKVFQALCKDNVYKGLHFFAKGYGKNNEPIRGYVLTFVIAMAFILIAELNTIAPIISNFFLASYALINFSCFHASYAKSPGWRPAFRYYNMWISLFGALLCCGVMFVINWWAALITYAIELFLYVYVTYKKPEVNWGSSTQALCYVNALDSALALTTVEDHVKNFRPQCIALTGAPMIRPALLDITHTFTKNNGLCICCEVYTGPRKLCVKEMNNGMAKKQAWLTKNKRKAFYAAVAADSFRDGVKSLLQASGLGRMKPNTLVIGFKKDWRNAAVTQVENYVGVIHDAFDFELGMIIVRISQGFDISQVLQVQEELEKLEQERLALEATIKENEFEEEKSGICGFFRKARQLNITKHEAKNESTINTIQSMHVGEFNQKLLEASTQFKKKQGKGTIDIWWLFDDGGLTILIPYILTIRKKWKNCKLRIFTGGKVNRIEEEKLVMASLLSKFRIKFADINIICDINMKPNKESWKFFEEMIEPYRLRESCKDITTAEKLKRETPWKITDAELEAFKEKSYRQVRLNELLQEHSRAANLIVLSLPVARKGVVSDYLYMAWLEILSKNLPPILMVRGNHKNVLTFYS</sequence>
<feature type="transmembrane region" description="Helical" evidence="16">
    <location>
        <begin position="679"/>
        <end position="698"/>
    </location>
</feature>
<name>A0A226N6U6_CALSU</name>
<dbReference type="PANTHER" id="PTHR11827:SF93">
    <property type="entry name" value="SOLUTE CARRIER FAMILY 12 MEMBER 1"/>
    <property type="match status" value="1"/>
</dbReference>
<dbReference type="Gene3D" id="1.20.1740.10">
    <property type="entry name" value="Amino acid/polyamine transporter I"/>
    <property type="match status" value="1"/>
</dbReference>
<keyword evidence="7 16" id="KW-1133">Transmembrane helix</keyword>
<dbReference type="PRINTS" id="PR01209">
    <property type="entry name" value="NAKCLTRSPRT2"/>
</dbReference>
<evidence type="ECO:0000256" key="4">
    <source>
        <dbReference type="ARBA" id="ARBA00022475"/>
    </source>
</evidence>
<evidence type="ECO:0000256" key="10">
    <source>
        <dbReference type="ARBA" id="ARBA00023136"/>
    </source>
</evidence>
<dbReference type="FunFam" id="1.20.1740.10:FF:000022">
    <property type="entry name" value="Bumetanide-sensitive na-k-cl cotransport protein"/>
    <property type="match status" value="1"/>
</dbReference>
<evidence type="ECO:0000256" key="12">
    <source>
        <dbReference type="ARBA" id="ARBA00023201"/>
    </source>
</evidence>
<evidence type="ECO:0000256" key="9">
    <source>
        <dbReference type="ARBA" id="ARBA00023065"/>
    </source>
</evidence>
<dbReference type="GO" id="GO:0055078">
    <property type="term" value="P:sodium ion homeostasis"/>
    <property type="evidence" value="ECO:0007669"/>
    <property type="project" value="TreeGrafter"/>
</dbReference>
<feature type="transmembrane region" description="Helical" evidence="16">
    <location>
        <begin position="519"/>
        <end position="538"/>
    </location>
</feature>
<evidence type="ECO:0000256" key="11">
    <source>
        <dbReference type="ARBA" id="ARBA00023180"/>
    </source>
</evidence>
<feature type="transmembrane region" description="Helical" evidence="16">
    <location>
        <begin position="294"/>
        <end position="322"/>
    </location>
</feature>
<feature type="domain" description="Amino acid permease/ SLC12A" evidence="17">
    <location>
        <begin position="180"/>
        <end position="240"/>
    </location>
</feature>
<keyword evidence="11" id="KW-0325">Glycoprotein</keyword>
<dbReference type="GO" id="GO:0055064">
    <property type="term" value="P:chloride ion homeostasis"/>
    <property type="evidence" value="ECO:0007669"/>
    <property type="project" value="TreeGrafter"/>
</dbReference>
<dbReference type="InterPro" id="IPR004841">
    <property type="entry name" value="AA-permease/SLC12A_dom"/>
</dbReference>
<dbReference type="EMBL" id="MCFN01000174">
    <property type="protein sequence ID" value="OXB63247.1"/>
    <property type="molecule type" value="Genomic_DNA"/>
</dbReference>
<evidence type="ECO:0000256" key="1">
    <source>
        <dbReference type="ARBA" id="ARBA00004651"/>
    </source>
</evidence>
<keyword evidence="14" id="KW-0175">Coiled coil</keyword>
<dbReference type="Proteomes" id="UP000198323">
    <property type="component" value="Unassembled WGS sequence"/>
</dbReference>
<evidence type="ECO:0000256" key="13">
    <source>
        <dbReference type="ARBA" id="ARBA00023214"/>
    </source>
</evidence>
<dbReference type="InterPro" id="IPR002445">
    <property type="entry name" value="Slc12a1"/>
</dbReference>
<comment type="subcellular location">
    <subcellularLocation>
        <location evidence="1">Cell membrane</location>
        <topology evidence="1">Multi-pass membrane protein</topology>
    </subcellularLocation>
</comment>
<keyword evidence="8" id="KW-0915">Sodium</keyword>
<feature type="region of interest" description="Disordered" evidence="15">
    <location>
        <begin position="28"/>
        <end position="49"/>
    </location>
</feature>
<protein>
    <recommendedName>
        <fullName evidence="22">Solute carrier family 12 member 1</fullName>
    </recommendedName>
</protein>
<evidence type="ECO:0000313" key="20">
    <source>
        <dbReference type="EMBL" id="OXB63247.1"/>
    </source>
</evidence>
<feature type="domain" description="SLC12A transporter C-terminal" evidence="18">
    <location>
        <begin position="828"/>
        <end position="1233"/>
    </location>
</feature>
<evidence type="ECO:0000256" key="2">
    <source>
        <dbReference type="ARBA" id="ARBA00010593"/>
    </source>
</evidence>
<feature type="transmembrane region" description="Helical" evidence="16">
    <location>
        <begin position="489"/>
        <end position="507"/>
    </location>
</feature>
<organism evidence="20 21">
    <name type="scientific">Callipepla squamata</name>
    <name type="common">Scaled quail</name>
    <dbReference type="NCBI Taxonomy" id="9009"/>
    <lineage>
        <taxon>Eukaryota</taxon>
        <taxon>Metazoa</taxon>
        <taxon>Chordata</taxon>
        <taxon>Craniata</taxon>
        <taxon>Vertebrata</taxon>
        <taxon>Euteleostomi</taxon>
        <taxon>Archelosauria</taxon>
        <taxon>Archosauria</taxon>
        <taxon>Dinosauria</taxon>
        <taxon>Saurischia</taxon>
        <taxon>Theropoda</taxon>
        <taxon>Coelurosauria</taxon>
        <taxon>Aves</taxon>
        <taxon>Neognathae</taxon>
        <taxon>Galloanserae</taxon>
        <taxon>Galliformes</taxon>
        <taxon>Odontophoridae</taxon>
        <taxon>Callipepla</taxon>
    </lineage>
</organism>
<dbReference type="OrthoDB" id="2020542at2759"/>
<feature type="domain" description="Amino acid permease N-terminal" evidence="19">
    <location>
        <begin position="87"/>
        <end position="153"/>
    </location>
</feature>
<dbReference type="Pfam" id="PF03522">
    <property type="entry name" value="SLC12"/>
    <property type="match status" value="1"/>
</dbReference>
<dbReference type="GO" id="GO:0008511">
    <property type="term" value="F:sodium:potassium:chloride symporter activity"/>
    <property type="evidence" value="ECO:0007669"/>
    <property type="project" value="TreeGrafter"/>
</dbReference>
<keyword evidence="12" id="KW-0739">Sodium transport</keyword>
<feature type="transmembrane region" description="Helical" evidence="16">
    <location>
        <begin position="181"/>
        <end position="201"/>
    </location>
</feature>
<keyword evidence="4" id="KW-1003">Cell membrane</keyword>
<evidence type="ECO:0000259" key="17">
    <source>
        <dbReference type="Pfam" id="PF00324"/>
    </source>
</evidence>
<gene>
    <name evidence="20" type="ORF">ASZ78_011196</name>
</gene>
<keyword evidence="10 16" id="KW-0472">Membrane</keyword>
<evidence type="ECO:0000313" key="21">
    <source>
        <dbReference type="Proteomes" id="UP000198323"/>
    </source>
</evidence>
<dbReference type="InterPro" id="IPR018491">
    <property type="entry name" value="SLC12_C"/>
</dbReference>
<evidence type="ECO:0000256" key="8">
    <source>
        <dbReference type="ARBA" id="ARBA00023053"/>
    </source>
</evidence>
<keyword evidence="21" id="KW-1185">Reference proteome</keyword>
<dbReference type="GO" id="GO:0006884">
    <property type="term" value="P:cell volume homeostasis"/>
    <property type="evidence" value="ECO:0007669"/>
    <property type="project" value="TreeGrafter"/>
</dbReference>
<dbReference type="STRING" id="9009.A0A226N6U6"/>
<reference evidence="20 21" key="1">
    <citation type="submission" date="2016-07" db="EMBL/GenBank/DDBJ databases">
        <title>Disparate Historic Effective Population Sizes Predicted by Modern Levels of Genome Diversity for the Scaled Quail (Callipepla squamata) and the Northern Bobwhite (Colinus virginianus): Inferences from First and Second Generation Draft Genome Assemblies for Sympatric New World Quail.</title>
        <authorList>
            <person name="Oldeschulte D.L."/>
            <person name="Halley Y.A."/>
            <person name="Bhattarai E.K."/>
            <person name="Brashear W.A."/>
            <person name="Hill J."/>
            <person name="Metz R.P."/>
            <person name="Johnson C.D."/>
            <person name="Rollins D."/>
            <person name="Peterson M.J."/>
            <person name="Bickhart D.M."/>
            <person name="Decker J.E."/>
            <person name="Seabury C.M."/>
        </authorList>
    </citation>
    <scope>NUCLEOTIDE SEQUENCE [LARGE SCALE GENOMIC DNA]</scope>
    <source>
        <strain evidence="20 21">Texas</strain>
        <tissue evidence="20">Leg muscle</tissue>
    </source>
</reference>
<dbReference type="GO" id="GO:0016324">
    <property type="term" value="C:apical plasma membrane"/>
    <property type="evidence" value="ECO:0007669"/>
    <property type="project" value="TreeGrafter"/>
</dbReference>
<dbReference type="GO" id="GO:0055075">
    <property type="term" value="P:potassium ion homeostasis"/>
    <property type="evidence" value="ECO:0007669"/>
    <property type="project" value="TreeGrafter"/>
</dbReference>
<evidence type="ECO:0000259" key="19">
    <source>
        <dbReference type="Pfam" id="PF08403"/>
    </source>
</evidence>
<feature type="coiled-coil region" evidence="14">
    <location>
        <begin position="958"/>
        <end position="988"/>
    </location>
</feature>
<feature type="domain" description="Amino acid permease/ SLC12A" evidence="17">
    <location>
        <begin position="538"/>
        <end position="819"/>
    </location>
</feature>
<dbReference type="InterPro" id="IPR004842">
    <property type="entry name" value="SLC12A_fam"/>
</dbReference>
<comment type="caution">
    <text evidence="20">The sequence shown here is derived from an EMBL/GenBank/DDBJ whole genome shotgun (WGS) entry which is preliminary data.</text>
</comment>
<dbReference type="GO" id="GO:1990573">
    <property type="term" value="P:potassium ion import across plasma membrane"/>
    <property type="evidence" value="ECO:0007669"/>
    <property type="project" value="TreeGrafter"/>
</dbReference>
<evidence type="ECO:0000256" key="5">
    <source>
        <dbReference type="ARBA" id="ARBA00022692"/>
    </source>
</evidence>
<dbReference type="Pfam" id="PF08403">
    <property type="entry name" value="AA_permease_N"/>
    <property type="match status" value="1"/>
</dbReference>
<dbReference type="Pfam" id="PF00324">
    <property type="entry name" value="AA_permease"/>
    <property type="match status" value="3"/>
</dbReference>
<evidence type="ECO:0000256" key="3">
    <source>
        <dbReference type="ARBA" id="ARBA00022448"/>
    </source>
</evidence>
<evidence type="ECO:0000256" key="15">
    <source>
        <dbReference type="SAM" id="MobiDB-lite"/>
    </source>
</evidence>
<feature type="transmembrane region" description="Helical" evidence="16">
    <location>
        <begin position="342"/>
        <end position="363"/>
    </location>
</feature>
<feature type="transmembrane region" description="Helical" evidence="16">
    <location>
        <begin position="384"/>
        <end position="403"/>
    </location>
</feature>